<evidence type="ECO:0000313" key="3">
    <source>
        <dbReference type="EMBL" id="AAL67593.1"/>
    </source>
</evidence>
<name>A0A5S6R726_ORYSJ</name>
<dbReference type="InterPro" id="IPR012337">
    <property type="entry name" value="RNaseH-like_sf"/>
</dbReference>
<feature type="domain" description="Integrase catalytic" evidence="2">
    <location>
        <begin position="138"/>
        <end position="308"/>
    </location>
</feature>
<reference evidence="4" key="2">
    <citation type="journal article" date="2008" name="Nucleic Acids Res.">
        <title>The rice annotation project database (RAP-DB): 2008 update.</title>
        <authorList>
            <consortium name="The rice annotation project (RAP)"/>
        </authorList>
    </citation>
    <scope>GENOME REANNOTATION</scope>
    <source>
        <strain evidence="4">cv. Nipponbare</strain>
    </source>
</reference>
<dbReference type="AlphaFoldDB" id="A0A5S6R726"/>
<dbReference type="PANTHER" id="PTHR42648">
    <property type="entry name" value="TRANSPOSASE, PUTATIVE-RELATED"/>
    <property type="match status" value="1"/>
</dbReference>
<dbReference type="PANTHER" id="PTHR42648:SF25">
    <property type="entry name" value="RNA-DIRECTED DNA POLYMERASE"/>
    <property type="match status" value="1"/>
</dbReference>
<reference evidence="4" key="1">
    <citation type="journal article" date="2005" name="Nature">
        <title>The map-based sequence of the rice genome.</title>
        <authorList>
            <consortium name="International rice genome sequencing project (IRGSP)"/>
            <person name="Matsumoto T."/>
            <person name="Wu J."/>
            <person name="Kanamori H."/>
            <person name="Katayose Y."/>
            <person name="Fujisawa M."/>
            <person name="Namiki N."/>
            <person name="Mizuno H."/>
            <person name="Yamamoto K."/>
            <person name="Antonio B.A."/>
            <person name="Baba T."/>
            <person name="Sakata K."/>
            <person name="Nagamura Y."/>
            <person name="Aoki H."/>
            <person name="Arikawa K."/>
            <person name="Arita K."/>
            <person name="Bito T."/>
            <person name="Chiden Y."/>
            <person name="Fujitsuka N."/>
            <person name="Fukunaka R."/>
            <person name="Hamada M."/>
            <person name="Harada C."/>
            <person name="Hayashi A."/>
            <person name="Hijishita S."/>
            <person name="Honda M."/>
            <person name="Hosokawa S."/>
            <person name="Ichikawa Y."/>
            <person name="Idonuma A."/>
            <person name="Iijima M."/>
            <person name="Ikeda M."/>
            <person name="Ikeno M."/>
            <person name="Ito K."/>
            <person name="Ito S."/>
            <person name="Ito T."/>
            <person name="Ito Y."/>
            <person name="Ito Y."/>
            <person name="Iwabuchi A."/>
            <person name="Kamiya K."/>
            <person name="Karasawa W."/>
            <person name="Kurita K."/>
            <person name="Katagiri S."/>
            <person name="Kikuta A."/>
            <person name="Kobayashi H."/>
            <person name="Kobayashi N."/>
            <person name="Machita K."/>
            <person name="Maehara T."/>
            <person name="Masukawa M."/>
            <person name="Mizubayashi T."/>
            <person name="Mukai Y."/>
            <person name="Nagasaki H."/>
            <person name="Nagata Y."/>
            <person name="Naito S."/>
            <person name="Nakashima M."/>
            <person name="Nakama Y."/>
            <person name="Nakamichi Y."/>
            <person name="Nakamura M."/>
            <person name="Meguro A."/>
            <person name="Negishi M."/>
            <person name="Ohta I."/>
            <person name="Ohta T."/>
            <person name="Okamoto M."/>
            <person name="Ono N."/>
            <person name="Saji S."/>
            <person name="Sakaguchi M."/>
            <person name="Sakai K."/>
            <person name="Shibata M."/>
            <person name="Shimokawa T."/>
            <person name="Song J."/>
            <person name="Takazaki Y."/>
            <person name="Terasawa K."/>
            <person name="Tsugane M."/>
            <person name="Tsuji K."/>
            <person name="Ueda S."/>
            <person name="Waki K."/>
            <person name="Yamagata H."/>
            <person name="Yamamoto M."/>
            <person name="Yamamoto S."/>
            <person name="Yamane H."/>
            <person name="Yoshiki S."/>
            <person name="Yoshihara R."/>
            <person name="Yukawa K."/>
            <person name="Zhong H."/>
            <person name="Yano M."/>
            <person name="Yuan Q."/>
            <person name="Ouyang S."/>
            <person name="Liu J."/>
            <person name="Jones K.M."/>
            <person name="Gansberger K."/>
            <person name="Moffat K."/>
            <person name="Hill J."/>
            <person name="Bera J."/>
            <person name="Fadrosh D."/>
            <person name="Jin S."/>
            <person name="Johri S."/>
            <person name="Kim M."/>
            <person name="Overton L."/>
            <person name="Reardon M."/>
            <person name="Tsitrin T."/>
            <person name="Vuong H."/>
            <person name="Weaver B."/>
            <person name="Ciecko A."/>
            <person name="Tallon L."/>
            <person name="Jackson J."/>
            <person name="Pai G."/>
            <person name="Aken S.V."/>
            <person name="Utterback T."/>
            <person name="Reidmuller S."/>
            <person name="Feldblyum T."/>
            <person name="Hsiao J."/>
            <person name="Zismann V."/>
            <person name="Iobst S."/>
            <person name="de Vazeille A.R."/>
            <person name="Buell C.R."/>
            <person name="Ying K."/>
            <person name="Li Y."/>
            <person name="Lu T."/>
            <person name="Huang Y."/>
            <person name="Zhao Q."/>
            <person name="Feng Q."/>
            <person name="Zhang L."/>
            <person name="Zhu J."/>
            <person name="Weng Q."/>
            <person name="Mu J."/>
            <person name="Lu Y."/>
            <person name="Fan D."/>
            <person name="Liu Y."/>
            <person name="Guan J."/>
            <person name="Zhang Y."/>
            <person name="Yu S."/>
            <person name="Liu X."/>
            <person name="Zhang Y."/>
            <person name="Hong G."/>
            <person name="Han B."/>
            <person name="Choisne N."/>
            <person name="Demange N."/>
            <person name="Orjeda G."/>
            <person name="Samain S."/>
            <person name="Cattolico L."/>
            <person name="Pelletier E."/>
            <person name="Couloux A."/>
            <person name="Segurens B."/>
            <person name="Wincker P."/>
            <person name="D'Hont A."/>
            <person name="Scarpelli C."/>
            <person name="Weissenbach J."/>
            <person name="Salanoubat M."/>
            <person name="Quetier F."/>
            <person name="Yu Y."/>
            <person name="Kim H.R."/>
            <person name="Rambo T."/>
            <person name="Currie J."/>
            <person name="Collura K."/>
            <person name="Luo M."/>
            <person name="Yang T."/>
            <person name="Ammiraju J.S.S."/>
            <person name="Engler F."/>
            <person name="Soderlund C."/>
            <person name="Wing R.A."/>
            <person name="Palmer L.E."/>
            <person name="de la Bastide M."/>
            <person name="Spiegel L."/>
            <person name="Nascimento L."/>
            <person name="Zutavern T."/>
            <person name="O'Shaughnessy A."/>
            <person name="Dike S."/>
            <person name="Dedhia N."/>
            <person name="Preston R."/>
            <person name="Balija V."/>
            <person name="McCombie W.R."/>
            <person name="Chow T."/>
            <person name="Chen H."/>
            <person name="Chung M."/>
            <person name="Chen C."/>
            <person name="Shaw J."/>
            <person name="Wu H."/>
            <person name="Hsiao K."/>
            <person name="Chao Y."/>
            <person name="Chu M."/>
            <person name="Cheng C."/>
            <person name="Hour A."/>
            <person name="Lee P."/>
            <person name="Lin S."/>
            <person name="Lin Y."/>
            <person name="Liou J."/>
            <person name="Liu S."/>
            <person name="Hsing Y."/>
            <person name="Raghuvanshi S."/>
            <person name="Mohanty A."/>
            <person name="Bharti A.K."/>
            <person name="Gaur A."/>
            <person name="Gupta V."/>
            <person name="Kumar D."/>
            <person name="Ravi V."/>
            <person name="Vij S."/>
            <person name="Kapur A."/>
            <person name="Khurana P."/>
            <person name="Khurana P."/>
            <person name="Khurana J.P."/>
            <person name="Tyagi A.K."/>
            <person name="Gaikwad K."/>
            <person name="Singh A."/>
            <person name="Dalal V."/>
            <person name="Srivastava S."/>
            <person name="Dixit A."/>
            <person name="Pal A.K."/>
            <person name="Ghazi I.A."/>
            <person name="Yadav M."/>
            <person name="Pandit A."/>
            <person name="Bhargava A."/>
            <person name="Sureshbabu K."/>
            <person name="Batra K."/>
            <person name="Sharma T.R."/>
            <person name="Mohapatra T."/>
            <person name="Singh N.K."/>
            <person name="Messing J."/>
            <person name="Nelson A.B."/>
            <person name="Fuks G."/>
            <person name="Kavchok S."/>
            <person name="Keizer G."/>
            <person name="Linton E."/>
            <person name="Llaca V."/>
            <person name="Song R."/>
            <person name="Tanyolac B."/>
            <person name="Young S."/>
            <person name="Ho-Il K."/>
            <person name="Hahn J.H."/>
            <person name="Sangsakoo G."/>
            <person name="Vanavichit A."/>
            <person name="de Mattos Luiz.A.T."/>
            <person name="Zimmer P.D."/>
            <person name="Malone G."/>
            <person name="Dellagostin O."/>
            <person name="de Oliveira A.C."/>
            <person name="Bevan M."/>
            <person name="Bancroft I."/>
            <person name="Minx P."/>
            <person name="Cordum H."/>
            <person name="Wilson R."/>
            <person name="Cheng Z."/>
            <person name="Jin W."/>
            <person name="Jiang J."/>
            <person name="Leong S.A."/>
            <person name="Iwama H."/>
            <person name="Gojobori T."/>
            <person name="Itoh T."/>
            <person name="Niimura Y."/>
            <person name="Fujii Y."/>
            <person name="Habara T."/>
            <person name="Sakai H."/>
            <person name="Sato Y."/>
            <person name="Wilson G."/>
            <person name="Kumar K."/>
            <person name="McCouch S."/>
            <person name="Juretic N."/>
            <person name="Hoen D."/>
            <person name="Wright S."/>
            <person name="Bruskiewich R."/>
            <person name="Bureau T."/>
            <person name="Miyao A."/>
            <person name="Hirochika H."/>
            <person name="Nishikawa T."/>
            <person name="Kadowaki K."/>
            <person name="Sugiura M."/>
            <person name="Burr B."/>
            <person name="Sasaki T."/>
        </authorList>
    </citation>
    <scope>NUCLEOTIDE SEQUENCE [LARGE SCALE GENOMIC DNA]</scope>
    <source>
        <strain evidence="4">cv. Nipponbare</strain>
    </source>
</reference>
<organism evidence="3 4">
    <name type="scientific">Oryza sativa subsp. japonica</name>
    <name type="common">Rice</name>
    <dbReference type="NCBI Taxonomy" id="39947"/>
    <lineage>
        <taxon>Eukaryota</taxon>
        <taxon>Viridiplantae</taxon>
        <taxon>Streptophyta</taxon>
        <taxon>Embryophyta</taxon>
        <taxon>Tracheophyta</taxon>
        <taxon>Spermatophyta</taxon>
        <taxon>Magnoliopsida</taxon>
        <taxon>Liliopsida</taxon>
        <taxon>Poales</taxon>
        <taxon>Poaceae</taxon>
        <taxon>BOP clade</taxon>
        <taxon>Oryzoideae</taxon>
        <taxon>Oryzeae</taxon>
        <taxon>Oryzinae</taxon>
        <taxon>Oryza</taxon>
        <taxon>Oryza sativa</taxon>
    </lineage>
</organism>
<protein>
    <submittedName>
        <fullName evidence="3">Copia polyprotein</fullName>
    </submittedName>
</protein>
<evidence type="ECO:0000256" key="1">
    <source>
        <dbReference type="SAM" id="MobiDB-lite"/>
    </source>
</evidence>
<dbReference type="GO" id="GO:0015074">
    <property type="term" value="P:DNA integration"/>
    <property type="evidence" value="ECO:0007669"/>
    <property type="project" value="InterPro"/>
</dbReference>
<dbReference type="Gene3D" id="3.30.420.10">
    <property type="entry name" value="Ribonuclease H-like superfamily/Ribonuclease H"/>
    <property type="match status" value="1"/>
</dbReference>
<evidence type="ECO:0000313" key="4">
    <source>
        <dbReference type="Proteomes" id="UP000000763"/>
    </source>
</evidence>
<evidence type="ECO:0000259" key="2">
    <source>
        <dbReference type="PROSITE" id="PS50994"/>
    </source>
</evidence>
<dbReference type="Pfam" id="PF13976">
    <property type="entry name" value="gag_pre-integrs"/>
    <property type="match status" value="1"/>
</dbReference>
<dbReference type="InterPro" id="IPR001584">
    <property type="entry name" value="Integrase_cat-core"/>
</dbReference>
<sequence>MEPETCLVDSTATHTILRETKYFTTLRKRDENILTIAGSNGLIVGSGKATVVLPMGTRIFIEEAFLYPSAERTLLTFKDIRRCGYHLATTREGGEKFLFMTSSEGDETTVVEKMPGSFDGLYYTKIKPPYEYIAMQTIFKNPKSFRIWHERLGHPGLTMMRKIVTSSLGHSINTKNFPKEFVCPACATGKLIIRPSFEIIRLCAEFPENRIKTIWMDNAGEFTSKAFNDYCMALGINVEHSVPHVHTQNGLAESLIKRIKLIARPLLQGSNLPTTCWGHAVLHAAKLIQYRPSAYHSASPRQLARGQEPVVSHLRKFSCAVYVPISPPQRTAMGPHRKVGVYVGYESPSIIYYLEPKIGDLFTARYADCIFDEEHFPALGGGKYLDSKECREIEWNSSSIHTLDPRSPDAEQEVQRIIHLQNLANDLPDAFTDLRGVSKLHIPAANAPERVEIPMEGDFTPAPKPRKRGRDPDGLIHAKRRRPQELNTVPLASRSHSVVSKEIHPGDGRQNDKTPSRLACAPSPTGASEPSPVLGNQDEEMSEEIATDYAITGELYNRKTTHVDINFVSKIAEIVDHDLEPKSMAECRKRSDWVKWKEAIET</sequence>
<dbReference type="InterPro" id="IPR025724">
    <property type="entry name" value="GAG-pre-integrase_dom"/>
</dbReference>
<dbReference type="EMBL" id="AC018929">
    <property type="protein sequence ID" value="AAL67593.1"/>
    <property type="molecule type" value="Genomic_DNA"/>
</dbReference>
<dbReference type="GO" id="GO:0003676">
    <property type="term" value="F:nucleic acid binding"/>
    <property type="evidence" value="ECO:0007669"/>
    <property type="project" value="InterPro"/>
</dbReference>
<accession>A0A5S6R726</accession>
<proteinExistence type="predicted"/>
<feature type="region of interest" description="Disordered" evidence="1">
    <location>
        <begin position="453"/>
        <end position="540"/>
    </location>
</feature>
<dbReference type="SUPFAM" id="SSF53098">
    <property type="entry name" value="Ribonuclease H-like"/>
    <property type="match status" value="1"/>
</dbReference>
<dbReference type="InterPro" id="IPR039537">
    <property type="entry name" value="Retrotran_Ty1/copia-like"/>
</dbReference>
<dbReference type="PROSITE" id="PS50994">
    <property type="entry name" value="INTEGRASE"/>
    <property type="match status" value="1"/>
</dbReference>
<gene>
    <name evidence="3" type="ORF">OSJNBa0027L23.20</name>
</gene>
<dbReference type="Proteomes" id="UP000000763">
    <property type="component" value="Chromosome 10"/>
</dbReference>
<dbReference type="InterPro" id="IPR036397">
    <property type="entry name" value="RNaseH_sf"/>
</dbReference>
<feature type="compositionally biased region" description="Basic and acidic residues" evidence="1">
    <location>
        <begin position="499"/>
        <end position="515"/>
    </location>
</feature>